<comment type="similarity">
    <text evidence="1">Belongs to the thioesterase PaaI family.</text>
</comment>
<dbReference type="CDD" id="cd03443">
    <property type="entry name" value="PaaI_thioesterase"/>
    <property type="match status" value="1"/>
</dbReference>
<dbReference type="PANTHER" id="PTHR21660">
    <property type="entry name" value="THIOESTERASE SUPERFAMILY MEMBER-RELATED"/>
    <property type="match status" value="1"/>
</dbReference>
<evidence type="ECO:0000256" key="2">
    <source>
        <dbReference type="ARBA" id="ARBA00022801"/>
    </source>
</evidence>
<dbReference type="InterPro" id="IPR006683">
    <property type="entry name" value="Thioestr_dom"/>
</dbReference>
<evidence type="ECO:0000313" key="4">
    <source>
        <dbReference type="EMBL" id="SVA19036.1"/>
    </source>
</evidence>
<sequence length="151" mass="16702">MPTEKLLQLLKEITEEKIPFNKLIGMKIETLDLDKIGIRFEMRPELVGNFTRGNLHGGVISSVLDVTGGMVAWTGIMKKMEGQSFDEISERFNKIGTIDIRVDYLRPGLGEYFIATGSTLRTGNKVSVARMELHNDKGILIAVGTGTYVVG</sequence>
<dbReference type="Pfam" id="PF03061">
    <property type="entry name" value="4HBT"/>
    <property type="match status" value="1"/>
</dbReference>
<dbReference type="GO" id="GO:0047617">
    <property type="term" value="F:fatty acyl-CoA hydrolase activity"/>
    <property type="evidence" value="ECO:0007669"/>
    <property type="project" value="InterPro"/>
</dbReference>
<keyword evidence="2" id="KW-0378">Hydrolase</keyword>
<organism evidence="4">
    <name type="scientific">marine metagenome</name>
    <dbReference type="NCBI Taxonomy" id="408172"/>
    <lineage>
        <taxon>unclassified sequences</taxon>
        <taxon>metagenomes</taxon>
        <taxon>ecological metagenomes</taxon>
    </lineage>
</organism>
<reference evidence="4" key="1">
    <citation type="submission" date="2018-05" db="EMBL/GenBank/DDBJ databases">
        <authorList>
            <person name="Lanie J.A."/>
            <person name="Ng W.-L."/>
            <person name="Kazmierczak K.M."/>
            <person name="Andrzejewski T.M."/>
            <person name="Davidsen T.M."/>
            <person name="Wayne K.J."/>
            <person name="Tettelin H."/>
            <person name="Glass J.I."/>
            <person name="Rusch D."/>
            <person name="Podicherti R."/>
            <person name="Tsui H.-C.T."/>
            <person name="Winkler M.E."/>
        </authorList>
    </citation>
    <scope>NUCLEOTIDE SEQUENCE</scope>
</reference>
<dbReference type="NCBIfam" id="TIGR00369">
    <property type="entry name" value="unchar_dom_1"/>
    <property type="match status" value="1"/>
</dbReference>
<accession>A0A381TSM7</accession>
<protein>
    <recommendedName>
        <fullName evidence="3">Thioesterase domain-containing protein</fullName>
    </recommendedName>
</protein>
<gene>
    <name evidence="4" type="ORF">METZ01_LOCUS71890</name>
</gene>
<dbReference type="InterPro" id="IPR003736">
    <property type="entry name" value="PAAI_dom"/>
</dbReference>
<feature type="domain" description="Thioesterase" evidence="3">
    <location>
        <begin position="53"/>
        <end position="141"/>
    </location>
</feature>
<name>A0A381TSM7_9ZZZZ</name>
<dbReference type="SUPFAM" id="SSF54637">
    <property type="entry name" value="Thioesterase/thiol ester dehydrase-isomerase"/>
    <property type="match status" value="1"/>
</dbReference>
<dbReference type="PANTHER" id="PTHR21660:SF1">
    <property type="entry name" value="ACYL-COENZYME A THIOESTERASE 13"/>
    <property type="match status" value="1"/>
</dbReference>
<dbReference type="InterPro" id="IPR029069">
    <property type="entry name" value="HotDog_dom_sf"/>
</dbReference>
<evidence type="ECO:0000259" key="3">
    <source>
        <dbReference type="Pfam" id="PF03061"/>
    </source>
</evidence>
<dbReference type="Gene3D" id="3.10.129.10">
    <property type="entry name" value="Hotdog Thioesterase"/>
    <property type="match status" value="1"/>
</dbReference>
<dbReference type="NCBIfam" id="NF008675">
    <property type="entry name" value="PRK11688.1"/>
    <property type="match status" value="1"/>
</dbReference>
<evidence type="ECO:0000256" key="1">
    <source>
        <dbReference type="ARBA" id="ARBA00008324"/>
    </source>
</evidence>
<dbReference type="EMBL" id="UINC01005096">
    <property type="protein sequence ID" value="SVA19036.1"/>
    <property type="molecule type" value="Genomic_DNA"/>
</dbReference>
<proteinExistence type="inferred from homology"/>
<dbReference type="AlphaFoldDB" id="A0A381TSM7"/>
<dbReference type="InterPro" id="IPR039298">
    <property type="entry name" value="ACOT13"/>
</dbReference>